<sequence>MIEGAAFLPMWSKAAKSIALPEAAKLLADLIERRVAKVRQGVK</sequence>
<gene>
    <name evidence="1" type="ORF">ABI_11220</name>
</gene>
<reference evidence="2" key="1">
    <citation type="submission" date="2011-03" db="EMBL/GenBank/DDBJ databases">
        <title>Draft genome sequence of Brevundimonas diminuta.</title>
        <authorList>
            <person name="Brown P.J.B."/>
            <person name="Buechlein A."/>
            <person name="Hemmerich C."/>
            <person name="Brun Y.V."/>
        </authorList>
    </citation>
    <scope>NUCLEOTIDE SEQUENCE [LARGE SCALE GENOMIC DNA]</scope>
    <source>
        <strain evidence="2">C19</strain>
    </source>
</reference>
<evidence type="ECO:0000313" key="2">
    <source>
        <dbReference type="Proteomes" id="UP000006512"/>
    </source>
</evidence>
<protein>
    <submittedName>
        <fullName evidence="1">Uncharacterized protein</fullName>
    </submittedName>
</protein>
<proteinExistence type="predicted"/>
<dbReference type="RefSeq" id="WP_006271865.1">
    <property type="nucleotide sequence ID" value="NZ_GL883077.1"/>
</dbReference>
<dbReference type="HOGENOM" id="CLU_3228997_0_0_5"/>
<dbReference type="Proteomes" id="UP000006512">
    <property type="component" value="Unassembled WGS sequence"/>
</dbReference>
<accession>F4QHE8</accession>
<dbReference type="AlphaFoldDB" id="F4QHE8"/>
<dbReference type="EMBL" id="GL883077">
    <property type="protein sequence ID" value="EGF92685.1"/>
    <property type="molecule type" value="Genomic_DNA"/>
</dbReference>
<organism evidence="1 2">
    <name type="scientific">Asticcacaulis biprosthecium C19</name>
    <dbReference type="NCBI Taxonomy" id="715226"/>
    <lineage>
        <taxon>Bacteria</taxon>
        <taxon>Pseudomonadati</taxon>
        <taxon>Pseudomonadota</taxon>
        <taxon>Alphaproteobacteria</taxon>
        <taxon>Caulobacterales</taxon>
        <taxon>Caulobacteraceae</taxon>
        <taxon>Asticcacaulis</taxon>
    </lineage>
</organism>
<name>F4QHE8_9CAUL</name>
<evidence type="ECO:0000313" key="1">
    <source>
        <dbReference type="EMBL" id="EGF92685.1"/>
    </source>
</evidence>
<keyword evidence="2" id="KW-1185">Reference proteome</keyword>